<accession>A0A3L6ZSH3</accession>
<dbReference type="RefSeq" id="WP_121657421.1">
    <property type="nucleotide sequence ID" value="NZ_RCUW01000001.1"/>
</dbReference>
<reference evidence="2 3" key="1">
    <citation type="submission" date="2018-10" db="EMBL/GenBank/DDBJ databases">
        <authorList>
            <person name="Li J."/>
        </authorList>
    </citation>
    <scope>NUCLEOTIDE SEQUENCE [LARGE SCALE GENOMIC DNA]</scope>
    <source>
        <strain evidence="2 3">JCM 30549</strain>
    </source>
</reference>
<dbReference type="EMBL" id="RCUW01000001">
    <property type="protein sequence ID" value="RLP70880.1"/>
    <property type="molecule type" value="Genomic_DNA"/>
</dbReference>
<evidence type="ECO:0000256" key="1">
    <source>
        <dbReference type="SAM" id="MobiDB-lite"/>
    </source>
</evidence>
<comment type="caution">
    <text evidence="2">The sequence shown here is derived from an EMBL/GenBank/DDBJ whole genome shotgun (WGS) entry which is preliminary data.</text>
</comment>
<proteinExistence type="predicted"/>
<feature type="compositionally biased region" description="Polar residues" evidence="1">
    <location>
        <begin position="47"/>
        <end position="69"/>
    </location>
</feature>
<dbReference type="AlphaFoldDB" id="A0A3L6ZSH3"/>
<evidence type="ECO:0000313" key="3">
    <source>
        <dbReference type="Proteomes" id="UP000275395"/>
    </source>
</evidence>
<name>A0A3L6ZSH3_9MICO</name>
<dbReference type="Proteomes" id="UP000275395">
    <property type="component" value="Unassembled WGS sequence"/>
</dbReference>
<evidence type="ECO:0000313" key="2">
    <source>
        <dbReference type="EMBL" id="RLP70880.1"/>
    </source>
</evidence>
<organism evidence="2 3">
    <name type="scientific">Mycetocola reblochoni</name>
    <dbReference type="NCBI Taxonomy" id="331618"/>
    <lineage>
        <taxon>Bacteria</taxon>
        <taxon>Bacillati</taxon>
        <taxon>Actinomycetota</taxon>
        <taxon>Actinomycetes</taxon>
        <taxon>Micrococcales</taxon>
        <taxon>Microbacteriaceae</taxon>
        <taxon>Mycetocola</taxon>
    </lineage>
</organism>
<gene>
    <name evidence="2" type="ORF">D9V30_00125</name>
</gene>
<protein>
    <submittedName>
        <fullName evidence="2">Uncharacterized protein</fullName>
    </submittedName>
</protein>
<feature type="region of interest" description="Disordered" evidence="1">
    <location>
        <begin position="42"/>
        <end position="69"/>
    </location>
</feature>
<sequence>MSIRDRHDLNQLLTNGTNNTELAHQLGTSETTIRRIRNERGIPLEAPTTNAPTSAGESETHNPDGTSSYVRYSERPWGYNDYRDFIRTVGQDPDNVTFTWGWTSNPAGGFWNKLNNVRPANGHEVPAELIDWDALRKNIWNARQPTTAHREGTPVAAVLNLADMQLHKGDPAATIARIKNGVHKFLDHIEEQRAAGYGINEVVIVNNGDPFEGIAGNYANQPHTTHKGGLRAQMNAVLDIWAWTLNTVIPNFRDAQFVTVHCNHTQFGRQGGSKDAITGDSDTGGAFLAECLRREFRHIYPNINWVIPHDQMNVYTTAAGVNLGFNHGHKIPGSGAQAFEKWLGGQVRYDRDAYNTQVWVTAHKHHYAAWDMGSAFVYQAPSCDDGSKWLTDTTGQHARSGLLAYLVGNHDPMHTSHAVFL</sequence>